<feature type="transmembrane region" description="Helical" evidence="5">
    <location>
        <begin position="63"/>
        <end position="80"/>
    </location>
</feature>
<organism evidence="6 7">
    <name type="scientific">Mucilaginibacter paludis DSM 18603</name>
    <dbReference type="NCBI Taxonomy" id="714943"/>
    <lineage>
        <taxon>Bacteria</taxon>
        <taxon>Pseudomonadati</taxon>
        <taxon>Bacteroidota</taxon>
        <taxon>Sphingobacteriia</taxon>
        <taxon>Sphingobacteriales</taxon>
        <taxon>Sphingobacteriaceae</taxon>
        <taxon>Mucilaginibacter</taxon>
    </lineage>
</organism>
<dbReference type="HOGENOM" id="CLU_135915_2_0_10"/>
<dbReference type="NCBIfam" id="NF037968">
    <property type="entry name" value="SemiSWEET_2"/>
    <property type="match status" value="1"/>
</dbReference>
<dbReference type="InterPro" id="IPR006603">
    <property type="entry name" value="PQ-loop_rpt"/>
</dbReference>
<dbReference type="RefSeq" id="WP_008509390.1">
    <property type="nucleotide sequence ID" value="NZ_CM001403.1"/>
</dbReference>
<keyword evidence="4 5" id="KW-0472">Membrane</keyword>
<dbReference type="STRING" id="714943.Mucpa_4443"/>
<dbReference type="EMBL" id="CM001403">
    <property type="protein sequence ID" value="EHQ28533.1"/>
    <property type="molecule type" value="Genomic_DNA"/>
</dbReference>
<sequence>MSYYITAVGLGAAFCTTISFLPQAVKTIQTKDTSGISLLMYSFFTFGTLLWLVYGIMSRDVPVATANAITLVFACIILVYKIRYK</sequence>
<evidence type="ECO:0000256" key="1">
    <source>
        <dbReference type="ARBA" id="ARBA00004141"/>
    </source>
</evidence>
<dbReference type="Proteomes" id="UP000002774">
    <property type="component" value="Chromosome"/>
</dbReference>
<dbReference type="GO" id="GO:0051119">
    <property type="term" value="F:sugar transmembrane transporter activity"/>
    <property type="evidence" value="ECO:0007669"/>
    <property type="project" value="InterPro"/>
</dbReference>
<dbReference type="AlphaFoldDB" id="H1Y2Y8"/>
<reference evidence="6" key="1">
    <citation type="submission" date="2011-09" db="EMBL/GenBank/DDBJ databases">
        <title>The permanent draft genome of Mucilaginibacter paludis DSM 18603.</title>
        <authorList>
            <consortium name="US DOE Joint Genome Institute (JGI-PGF)"/>
            <person name="Lucas S."/>
            <person name="Han J."/>
            <person name="Lapidus A."/>
            <person name="Bruce D."/>
            <person name="Goodwin L."/>
            <person name="Pitluck S."/>
            <person name="Peters L."/>
            <person name="Kyrpides N."/>
            <person name="Mavromatis K."/>
            <person name="Ivanova N."/>
            <person name="Mikhailova N."/>
            <person name="Held B."/>
            <person name="Detter J.C."/>
            <person name="Tapia R."/>
            <person name="Han C."/>
            <person name="Land M."/>
            <person name="Hauser L."/>
            <person name="Markowitz V."/>
            <person name="Cheng J.-F."/>
            <person name="Hugenholtz P."/>
            <person name="Woyke T."/>
            <person name="Wu D."/>
            <person name="Tindall B."/>
            <person name="Brambilla E."/>
            <person name="Klenk H.-P."/>
            <person name="Eisen J.A."/>
        </authorList>
    </citation>
    <scope>NUCLEOTIDE SEQUENCE [LARGE SCALE GENOMIC DNA]</scope>
    <source>
        <strain evidence="6">DSM 18603</strain>
    </source>
</reference>
<gene>
    <name evidence="6" type="ORF">Mucpa_4443</name>
</gene>
<keyword evidence="3 5" id="KW-1133">Transmembrane helix</keyword>
<dbReference type="Gene3D" id="1.20.1280.290">
    <property type="match status" value="1"/>
</dbReference>
<dbReference type="OrthoDB" id="122062at2"/>
<name>H1Y2Y8_9SPHI</name>
<feature type="transmembrane region" description="Helical" evidence="5">
    <location>
        <begin position="6"/>
        <end position="25"/>
    </location>
</feature>
<protein>
    <submittedName>
        <fullName evidence="6">MtN3/saliva-related transmembrane protein, conserved region</fullName>
    </submittedName>
</protein>
<dbReference type="GO" id="GO:0016020">
    <property type="term" value="C:membrane"/>
    <property type="evidence" value="ECO:0007669"/>
    <property type="project" value="UniProtKB-SubCell"/>
</dbReference>
<evidence type="ECO:0000256" key="5">
    <source>
        <dbReference type="SAM" id="Phobius"/>
    </source>
</evidence>
<dbReference type="Pfam" id="PF04193">
    <property type="entry name" value="PQ-loop"/>
    <property type="match status" value="1"/>
</dbReference>
<comment type="subcellular location">
    <subcellularLocation>
        <location evidence="1">Membrane</location>
        <topology evidence="1">Multi-pass membrane protein</topology>
    </subcellularLocation>
</comment>
<evidence type="ECO:0000256" key="3">
    <source>
        <dbReference type="ARBA" id="ARBA00022989"/>
    </source>
</evidence>
<accession>H1Y2Y8</accession>
<evidence type="ECO:0000313" key="6">
    <source>
        <dbReference type="EMBL" id="EHQ28533.1"/>
    </source>
</evidence>
<dbReference type="InterPro" id="IPR047662">
    <property type="entry name" value="SemiSWEET"/>
</dbReference>
<keyword evidence="7" id="KW-1185">Reference proteome</keyword>
<evidence type="ECO:0000256" key="4">
    <source>
        <dbReference type="ARBA" id="ARBA00023136"/>
    </source>
</evidence>
<proteinExistence type="predicted"/>
<evidence type="ECO:0000256" key="2">
    <source>
        <dbReference type="ARBA" id="ARBA00022692"/>
    </source>
</evidence>
<feature type="transmembrane region" description="Helical" evidence="5">
    <location>
        <begin position="37"/>
        <end position="57"/>
    </location>
</feature>
<dbReference type="eggNOG" id="COG4095">
    <property type="taxonomic scope" value="Bacteria"/>
</dbReference>
<keyword evidence="2 5" id="KW-0812">Transmembrane</keyword>
<evidence type="ECO:0000313" key="7">
    <source>
        <dbReference type="Proteomes" id="UP000002774"/>
    </source>
</evidence>